<dbReference type="InterPro" id="IPR050618">
    <property type="entry name" value="Ubq-SigPath_Reg"/>
</dbReference>
<protein>
    <recommendedName>
        <fullName evidence="1">CTLH domain-containing protein</fullName>
    </recommendedName>
</protein>
<evidence type="ECO:0000313" key="2">
    <source>
        <dbReference type="EMBL" id="CAA7045360.1"/>
    </source>
</evidence>
<dbReference type="PROSITE" id="PS50897">
    <property type="entry name" value="CTLH"/>
    <property type="match status" value="1"/>
</dbReference>
<dbReference type="EMBL" id="CACVBM020001318">
    <property type="protein sequence ID" value="CAA7045360.1"/>
    <property type="molecule type" value="Genomic_DNA"/>
</dbReference>
<dbReference type="Pfam" id="PF10607">
    <property type="entry name" value="CTLH"/>
    <property type="match status" value="1"/>
</dbReference>
<organism evidence="2 3">
    <name type="scientific">Microthlaspi erraticum</name>
    <dbReference type="NCBI Taxonomy" id="1685480"/>
    <lineage>
        <taxon>Eukaryota</taxon>
        <taxon>Viridiplantae</taxon>
        <taxon>Streptophyta</taxon>
        <taxon>Embryophyta</taxon>
        <taxon>Tracheophyta</taxon>
        <taxon>Spermatophyta</taxon>
        <taxon>Magnoliopsida</taxon>
        <taxon>eudicotyledons</taxon>
        <taxon>Gunneridae</taxon>
        <taxon>Pentapetalae</taxon>
        <taxon>rosids</taxon>
        <taxon>malvids</taxon>
        <taxon>Brassicales</taxon>
        <taxon>Brassicaceae</taxon>
        <taxon>Coluteocarpeae</taxon>
        <taxon>Microthlaspi</taxon>
    </lineage>
</organism>
<dbReference type="PROSITE" id="PS50896">
    <property type="entry name" value="LISH"/>
    <property type="match status" value="1"/>
</dbReference>
<name>A0A6D2JUA9_9BRAS</name>
<keyword evidence="3" id="KW-1185">Reference proteome</keyword>
<dbReference type="Proteomes" id="UP000467841">
    <property type="component" value="Unassembled WGS sequence"/>
</dbReference>
<dbReference type="SMART" id="SM00668">
    <property type="entry name" value="CTLH"/>
    <property type="match status" value="1"/>
</dbReference>
<evidence type="ECO:0000313" key="3">
    <source>
        <dbReference type="Proteomes" id="UP000467841"/>
    </source>
</evidence>
<dbReference type="InterPro" id="IPR006595">
    <property type="entry name" value="CTLH_C"/>
</dbReference>
<dbReference type="AlphaFoldDB" id="A0A6D2JUA9"/>
<dbReference type="Pfam" id="PF08513">
    <property type="entry name" value="LisH"/>
    <property type="match status" value="1"/>
</dbReference>
<proteinExistence type="predicted"/>
<feature type="domain" description="CTLH" evidence="1">
    <location>
        <begin position="56"/>
        <end position="113"/>
    </location>
</feature>
<reference evidence="2" key="1">
    <citation type="submission" date="2020-01" db="EMBL/GenBank/DDBJ databases">
        <authorList>
            <person name="Mishra B."/>
        </authorList>
    </citation>
    <scope>NUCLEOTIDE SEQUENCE [LARGE SCALE GENOMIC DNA]</scope>
</reference>
<comment type="caution">
    <text evidence="2">The sequence shown here is derived from an EMBL/GenBank/DDBJ whole genome shotgun (WGS) entry which is preliminary data.</text>
</comment>
<dbReference type="SMART" id="SM00667">
    <property type="entry name" value="LisH"/>
    <property type="match status" value="1"/>
</dbReference>
<dbReference type="InterPro" id="IPR024964">
    <property type="entry name" value="CTLH/CRA"/>
</dbReference>
<evidence type="ECO:0000259" key="1">
    <source>
        <dbReference type="PROSITE" id="PS50897"/>
    </source>
</evidence>
<dbReference type="OrthoDB" id="2415936at2759"/>
<gene>
    <name evidence="2" type="ORF">MERR_LOCUS32595</name>
</gene>
<accession>A0A6D2JUA9</accession>
<dbReference type="InterPro" id="IPR006594">
    <property type="entry name" value="LisH"/>
</dbReference>
<sequence>MTSKGEDSNLKGAKIRKEDVNKVVMDFLVTHGYLQAAQKFQSESETKPEVDLASESIIDRVAVTNAVQCGNVVDAIEKLNALNPEILRENPELDFRLQDQTFIELIRHGKLQEAIEFGKEMAKPIKDNRRMRDKDAYTGRFKEKLDISNRFKLASQVNAVILTSQNLEKDPKLESLLKMKVWFQEELNETRFVPA</sequence>
<dbReference type="PANTHER" id="PTHR12864">
    <property type="entry name" value="RAN BINDING PROTEIN 9-RELATED"/>
    <property type="match status" value="1"/>
</dbReference>